<evidence type="ECO:0008006" key="5">
    <source>
        <dbReference type="Google" id="ProtNLM"/>
    </source>
</evidence>
<feature type="region of interest" description="Disordered" evidence="1">
    <location>
        <begin position="1388"/>
        <end position="1418"/>
    </location>
</feature>
<sequence>MFMGVSEILVRLNSLDGITDQNIDTEPLQRACAQGEGIFSSASSCLQMIARASVEEHLALRAGALCYVLGSCDPSDNCRIEQPGGEAQSIAMDFCTTDGTVNGRLVGARTAEPEEGACFEDADCSSQAACTWSEDVESVLECQTNGLDEVKAQGECRSPCETARVQNLIQSRSSAFMTCQSNDDCEDGSVCRQAPESCKIYSCNPATGQVVASECSQTCQAATIQLAGAKFSNDGNIIVNLTSQAKDYSGDCRPVFEASTTQMLGSSAECTTHGQEMQISLKGDATVVTGDLLRLRASQNTLINKVDSLPFEGSSRPISTCSRCDVPQAIIEGPTALNEQCNPSSEVVKSFSGAASSGPGDRPFTSVLWSLVSAPAGGEVPSLLEALSDANDRSSLILELDSTIVNELPEGEYTLSFRVDSFLGTSDVAEHSFTKKSGNTSPSVSIAASDAPYSKGISLEVSVSTQDVLCSGNQAEFLWSCILERSEQELECTVLDGIGVRARSSLFIPSRTLAASGIMIGDRLIFKLSASYVGVATSTNVFQSVTVLGDELIARLEGPSGDVQIGGDNVIVFSAEESEDPSDPFDTLAPMRYQFGCERLKDELKPCFKDINYFGAISGSQWLVNTSQFVQADDEYYMQVTVLKGTEGQSRRTASALKIVVPRSQPVVQASISRFCPRSAQCPAKHASTNPLALTVSVQLENANGLDTTTARYRWSYPSDQVERLGVQLDNSNTESGVENEDLIILPGQAQPSSGSLIVQCQITLADGSQSFSVISVPISSPPICGSTEGCLRLPRTERTFPDNTFVANAVGWSSASPLRFEFGLISEDGSYKIWQPVSRKRSFTFRAQVGSHRPYVCAYDISGGKACEDSSFVLRPADYTAQQLVASLQDVSFEALLGTGDDDSVWDAIQDIVSRISAVSSELSQEDQSFVESVLEDARAAIASVSNSEVANAGTGISSINSENDLSRQEVGNASRLLQNTAVGLRLLERAEDALLDLDTAANALENTKRAGGSNDNSARARALLGNDARDKAHRMDANFASIGRQLASQTLPGSTIQIQRDSVSLATLKASTSRMSKEEVSLTTGASGSASVGFPGQSFASWCSNDAGCRNQDLLSTIVMYLEEAGPYVDATTNLLEALQDKGAKDIGIVSGVLEAQLSYEGKRDQLLCDASTEECQLVLQFPINMDRYDASKSHTCMRIVPGANAYQALRVDSFAATPSTDDNQMKGSCTSSGLGKHVIIQYTASAGDEDELSQEERARSKAFDVFVTVGISVNDTDGTTQMSTHVASEQLMTDISQALVSGLYRMNSDLMGDSRGQQCSECVKATKLEALDSGSTLVTLAVHLPDDASSEDKEEFKADILDASISTILSDSQFADEIIGLRLDEQSPSEVELQPEPSPGPVDEDKDSGSNNQDTAVIGGAVGGAVGGTIFFLSVAAVAYYIRKRRAHGAEQKQRKLGAIAPEPPARQSTRGEPNIPEITAPFSPLAGPPAEQPAPLVDLEEGKRDHSSESYTPVQRFRG</sequence>
<evidence type="ECO:0000256" key="1">
    <source>
        <dbReference type="SAM" id="MobiDB-lite"/>
    </source>
</evidence>
<accession>A0ABQ7H6Y0</accession>
<name>A0ABQ7H6Y0_DUNSA</name>
<feature type="transmembrane region" description="Helical" evidence="2">
    <location>
        <begin position="1419"/>
        <end position="1445"/>
    </location>
</feature>
<evidence type="ECO:0000313" key="4">
    <source>
        <dbReference type="Proteomes" id="UP000815325"/>
    </source>
</evidence>
<evidence type="ECO:0000313" key="3">
    <source>
        <dbReference type="EMBL" id="KAF5842611.1"/>
    </source>
</evidence>
<dbReference type="Proteomes" id="UP000815325">
    <property type="component" value="Unassembled WGS sequence"/>
</dbReference>
<keyword evidence="2" id="KW-0472">Membrane</keyword>
<dbReference type="EMBL" id="MU069458">
    <property type="protein sequence ID" value="KAF5842611.1"/>
    <property type="molecule type" value="Genomic_DNA"/>
</dbReference>
<proteinExistence type="predicted"/>
<protein>
    <recommendedName>
        <fullName evidence="5">PKD/REJ-like domain-containing protein</fullName>
    </recommendedName>
</protein>
<feature type="region of interest" description="Disordered" evidence="1">
    <location>
        <begin position="1454"/>
        <end position="1523"/>
    </location>
</feature>
<comment type="caution">
    <text evidence="3">The sequence shown here is derived from an EMBL/GenBank/DDBJ whole genome shotgun (WGS) entry which is preliminary data.</text>
</comment>
<evidence type="ECO:0000256" key="2">
    <source>
        <dbReference type="SAM" id="Phobius"/>
    </source>
</evidence>
<keyword evidence="4" id="KW-1185">Reference proteome</keyword>
<organism evidence="3 4">
    <name type="scientific">Dunaliella salina</name>
    <name type="common">Green alga</name>
    <name type="synonym">Protococcus salinus</name>
    <dbReference type="NCBI Taxonomy" id="3046"/>
    <lineage>
        <taxon>Eukaryota</taxon>
        <taxon>Viridiplantae</taxon>
        <taxon>Chlorophyta</taxon>
        <taxon>core chlorophytes</taxon>
        <taxon>Chlorophyceae</taxon>
        <taxon>CS clade</taxon>
        <taxon>Chlamydomonadales</taxon>
        <taxon>Dunaliellaceae</taxon>
        <taxon>Dunaliella</taxon>
    </lineage>
</organism>
<keyword evidence="2" id="KW-0812">Transmembrane</keyword>
<gene>
    <name evidence="3" type="ORF">DUNSADRAFT_6080</name>
</gene>
<reference evidence="3" key="1">
    <citation type="submission" date="2017-08" db="EMBL/GenBank/DDBJ databases">
        <authorList>
            <person name="Polle J.E."/>
            <person name="Barry K."/>
            <person name="Cushman J."/>
            <person name="Schmutz J."/>
            <person name="Tran D."/>
            <person name="Hathwaick L.T."/>
            <person name="Yim W.C."/>
            <person name="Jenkins J."/>
            <person name="Mckie-Krisberg Z.M."/>
            <person name="Prochnik S."/>
            <person name="Lindquist E."/>
            <person name="Dockter R.B."/>
            <person name="Adam C."/>
            <person name="Molina H."/>
            <person name="Bunkerborg J."/>
            <person name="Jin E."/>
            <person name="Buchheim M."/>
            <person name="Magnuson J."/>
        </authorList>
    </citation>
    <scope>NUCLEOTIDE SEQUENCE</scope>
    <source>
        <strain evidence="3">CCAP 19/18</strain>
    </source>
</reference>
<keyword evidence="2" id="KW-1133">Transmembrane helix</keyword>